<dbReference type="EMBL" id="CP003597">
    <property type="protein sequence ID" value="AFY88188.1"/>
    <property type="molecule type" value="Genomic_DNA"/>
</dbReference>
<dbReference type="InterPro" id="IPR046373">
    <property type="entry name" value="Acyl-CoA_Oxase/DH_mid-dom_sf"/>
</dbReference>
<sequence>MSLCCRSGILVSSMQAVSNLSDRAVAKTQAPETMLAELHKAIATQLAPQVADIDLKGQYPRDFMHLVGELGGYRQAVAVEYGGAGNGLKAAVQAIEAISQECLCTGFMTWCQIACTWYMQNSDNTYLKQHLLPLVATGKVLGGTGLSNPMKHFAGIEKIALVAERQPRGYVLNGMLPWVSNLGAGHHFGIAARLADSDDYLMAIVSDELTGLTLRCNAHFIALEGSNTYSCIFRDVFVPDELILAAPCEEYVNRIRPGFILTQVGMGLGLVASCIQIMERANQRYGHVNCFLDDQVEDLAASLATTREKTYAIATQMSQQGCDRPLLKQIIQARIDASELSLRAANAAMLHVGARGYLHGGIAERKLRESYFVAIVTPALKQLKKMLHDMEKSKVKS</sequence>
<dbReference type="InterPro" id="IPR037069">
    <property type="entry name" value="AcylCoA_DH/ox_N_sf"/>
</dbReference>
<evidence type="ECO:0000259" key="1">
    <source>
        <dbReference type="Pfam" id="PF02771"/>
    </source>
</evidence>
<dbReference type="InterPro" id="IPR013786">
    <property type="entry name" value="AcylCoA_DH/ox_N"/>
</dbReference>
<keyword evidence="3" id="KW-1185">Reference proteome</keyword>
<gene>
    <name evidence="2" type="ORF">Chro_2715</name>
</gene>
<dbReference type="SUPFAM" id="SSF47203">
    <property type="entry name" value="Acyl-CoA dehydrogenase C-terminal domain-like"/>
    <property type="match status" value="1"/>
</dbReference>
<evidence type="ECO:0000313" key="2">
    <source>
        <dbReference type="EMBL" id="AFY88188.1"/>
    </source>
</evidence>
<reference evidence="2 3" key="1">
    <citation type="submission" date="2012-06" db="EMBL/GenBank/DDBJ databases">
        <title>Finished chromosome of genome of Chroococcidiopsis thermalis PCC 7203.</title>
        <authorList>
            <consortium name="US DOE Joint Genome Institute"/>
            <person name="Gugger M."/>
            <person name="Coursin T."/>
            <person name="Rippka R."/>
            <person name="Tandeau De Marsac N."/>
            <person name="Huntemann M."/>
            <person name="Wei C.-L."/>
            <person name="Han J."/>
            <person name="Detter J.C."/>
            <person name="Han C."/>
            <person name="Tapia R."/>
            <person name="Davenport K."/>
            <person name="Daligault H."/>
            <person name="Erkkila T."/>
            <person name="Gu W."/>
            <person name="Munk A.C.C."/>
            <person name="Teshima H."/>
            <person name="Xu Y."/>
            <person name="Chain P."/>
            <person name="Chen A."/>
            <person name="Krypides N."/>
            <person name="Mavromatis K."/>
            <person name="Markowitz V."/>
            <person name="Szeto E."/>
            <person name="Ivanova N."/>
            <person name="Mikhailova N."/>
            <person name="Ovchinnikova G."/>
            <person name="Pagani I."/>
            <person name="Pati A."/>
            <person name="Goodwin L."/>
            <person name="Peters L."/>
            <person name="Pitluck S."/>
            <person name="Woyke T."/>
            <person name="Kerfeld C."/>
        </authorList>
    </citation>
    <scope>NUCLEOTIDE SEQUENCE [LARGE SCALE GENOMIC DNA]</scope>
    <source>
        <strain evidence="2 3">PCC 7203</strain>
    </source>
</reference>
<dbReference type="Gene3D" id="1.10.540.10">
    <property type="entry name" value="Acyl-CoA dehydrogenase/oxidase, N-terminal domain"/>
    <property type="match status" value="1"/>
</dbReference>
<name>K9U0M8_CHRTP</name>
<dbReference type="PATRIC" id="fig|251229.3.peg.3172"/>
<dbReference type="SUPFAM" id="SSF56645">
    <property type="entry name" value="Acyl-CoA dehydrogenase NM domain-like"/>
    <property type="match status" value="1"/>
</dbReference>
<dbReference type="FunCoup" id="K9U0M8">
    <property type="interactions" value="462"/>
</dbReference>
<proteinExistence type="predicted"/>
<dbReference type="KEGG" id="cthe:Chro_2715"/>
<dbReference type="GO" id="GO:0003995">
    <property type="term" value="F:acyl-CoA dehydrogenase activity"/>
    <property type="evidence" value="ECO:0007669"/>
    <property type="project" value="TreeGrafter"/>
</dbReference>
<dbReference type="PANTHER" id="PTHR43884:SF12">
    <property type="entry name" value="ISOVALERYL-COA DEHYDROGENASE, MITOCHONDRIAL-RELATED"/>
    <property type="match status" value="1"/>
</dbReference>
<dbReference type="InterPro" id="IPR009100">
    <property type="entry name" value="AcylCoA_DH/oxidase_NM_dom_sf"/>
</dbReference>
<protein>
    <submittedName>
        <fullName evidence="2">Acyl-CoA dehydrogenase domain-containing protein</fullName>
    </submittedName>
</protein>
<dbReference type="Proteomes" id="UP000010384">
    <property type="component" value="Chromosome"/>
</dbReference>
<dbReference type="GO" id="GO:0050660">
    <property type="term" value="F:flavin adenine dinucleotide binding"/>
    <property type="evidence" value="ECO:0007669"/>
    <property type="project" value="InterPro"/>
</dbReference>
<dbReference type="eggNOG" id="COG1960">
    <property type="taxonomic scope" value="Bacteria"/>
</dbReference>
<dbReference type="Gene3D" id="2.40.110.10">
    <property type="entry name" value="Butyryl-CoA Dehydrogenase, subunit A, domain 2"/>
    <property type="match status" value="1"/>
</dbReference>
<dbReference type="Pfam" id="PF02771">
    <property type="entry name" value="Acyl-CoA_dh_N"/>
    <property type="match status" value="1"/>
</dbReference>
<dbReference type="STRING" id="251229.Chro_2715"/>
<organism evidence="2 3">
    <name type="scientific">Chroococcidiopsis thermalis (strain PCC 7203)</name>
    <dbReference type="NCBI Taxonomy" id="251229"/>
    <lineage>
        <taxon>Bacteria</taxon>
        <taxon>Bacillati</taxon>
        <taxon>Cyanobacteriota</taxon>
        <taxon>Cyanophyceae</taxon>
        <taxon>Chroococcidiopsidales</taxon>
        <taxon>Chroococcidiopsidaceae</taxon>
        <taxon>Chroococcidiopsis</taxon>
    </lineage>
</organism>
<dbReference type="AlphaFoldDB" id="K9U0M8"/>
<dbReference type="Gene3D" id="1.20.140.10">
    <property type="entry name" value="Butyryl-CoA Dehydrogenase, subunit A, domain 3"/>
    <property type="match status" value="1"/>
</dbReference>
<accession>K9U0M8</accession>
<feature type="domain" description="Acyl-CoA dehydrogenase/oxidase N-terminal" evidence="1">
    <location>
        <begin position="32"/>
        <end position="139"/>
    </location>
</feature>
<dbReference type="InterPro" id="IPR036250">
    <property type="entry name" value="AcylCo_DH-like_C"/>
</dbReference>
<dbReference type="HOGENOM" id="CLU_063432_0_0_3"/>
<evidence type="ECO:0000313" key="3">
    <source>
        <dbReference type="Proteomes" id="UP000010384"/>
    </source>
</evidence>
<dbReference type="InParanoid" id="K9U0M8"/>
<dbReference type="OrthoDB" id="5365325at2"/>
<dbReference type="PANTHER" id="PTHR43884">
    <property type="entry name" value="ACYL-COA DEHYDROGENASE"/>
    <property type="match status" value="1"/>
</dbReference>